<keyword evidence="3" id="KW-1185">Reference proteome</keyword>
<comment type="similarity">
    <text evidence="1">Belongs to the UPF0301 (AlgH) family.</text>
</comment>
<organism evidence="2 3">
    <name type="scientific">Gordonia alkaliphila</name>
    <dbReference type="NCBI Taxonomy" id="1053547"/>
    <lineage>
        <taxon>Bacteria</taxon>
        <taxon>Bacillati</taxon>
        <taxon>Actinomycetota</taxon>
        <taxon>Actinomycetes</taxon>
        <taxon>Mycobacteriales</taxon>
        <taxon>Gordoniaceae</taxon>
        <taxon>Gordonia</taxon>
    </lineage>
</organism>
<accession>A0ABP8Z1B9</accession>
<sequence>MLIASTTLTGPTFARTVIYVIEHDEHGTLGVVLNRMSQAAVFNVLPAWSELAASPRAVFIGGPVQAESAVCLAVAKTGIDLATQPKLHQVRGPVCMVDLDADPEDLEPVLTGLRIFAGYAGWDAGQLADELAEGSWLVAPGLPSDLLAPATVDVWQAVLRRQDWPLPLLATYPMDPLTN</sequence>
<dbReference type="SUPFAM" id="SSF143456">
    <property type="entry name" value="VC0467-like"/>
    <property type="match status" value="1"/>
</dbReference>
<protein>
    <submittedName>
        <fullName evidence="2">YqgE/AlgH family protein</fullName>
    </submittedName>
</protein>
<evidence type="ECO:0000256" key="1">
    <source>
        <dbReference type="ARBA" id="ARBA00009600"/>
    </source>
</evidence>
<dbReference type="PANTHER" id="PTHR30327:SF1">
    <property type="entry name" value="UPF0301 PROTEIN YQGE"/>
    <property type="match status" value="1"/>
</dbReference>
<reference evidence="3" key="1">
    <citation type="journal article" date="2019" name="Int. J. Syst. Evol. Microbiol.">
        <title>The Global Catalogue of Microorganisms (GCM) 10K type strain sequencing project: providing services to taxonomists for standard genome sequencing and annotation.</title>
        <authorList>
            <consortium name="The Broad Institute Genomics Platform"/>
            <consortium name="The Broad Institute Genome Sequencing Center for Infectious Disease"/>
            <person name="Wu L."/>
            <person name="Ma J."/>
        </authorList>
    </citation>
    <scope>NUCLEOTIDE SEQUENCE [LARGE SCALE GENOMIC DNA]</scope>
    <source>
        <strain evidence="3">JCM 18077</strain>
    </source>
</reference>
<dbReference type="EMBL" id="BAABIE010000003">
    <property type="protein sequence ID" value="GAA4743646.1"/>
    <property type="molecule type" value="Genomic_DNA"/>
</dbReference>
<dbReference type="PANTHER" id="PTHR30327">
    <property type="entry name" value="UNCHARACTERIZED PROTEIN YQGE"/>
    <property type="match status" value="1"/>
</dbReference>
<dbReference type="Proteomes" id="UP001500822">
    <property type="component" value="Unassembled WGS sequence"/>
</dbReference>
<gene>
    <name evidence="2" type="ORF">GCM10023217_10560</name>
</gene>
<dbReference type="Gene3D" id="3.40.1740.10">
    <property type="entry name" value="VC0467-like"/>
    <property type="match status" value="1"/>
</dbReference>
<dbReference type="InterPro" id="IPR003774">
    <property type="entry name" value="AlgH-like"/>
</dbReference>
<dbReference type="Pfam" id="PF02622">
    <property type="entry name" value="DUF179"/>
    <property type="match status" value="1"/>
</dbReference>
<evidence type="ECO:0000313" key="2">
    <source>
        <dbReference type="EMBL" id="GAA4743646.1"/>
    </source>
</evidence>
<comment type="caution">
    <text evidence="2">The sequence shown here is derived from an EMBL/GenBank/DDBJ whole genome shotgun (WGS) entry which is preliminary data.</text>
</comment>
<dbReference type="NCBIfam" id="NF001272">
    <property type="entry name" value="PRK00228.2-4"/>
    <property type="match status" value="1"/>
</dbReference>
<name>A0ABP8Z1B9_9ACTN</name>
<proteinExistence type="inferred from homology"/>
<evidence type="ECO:0000313" key="3">
    <source>
        <dbReference type="Proteomes" id="UP001500822"/>
    </source>
</evidence>